<evidence type="ECO:0000313" key="1">
    <source>
        <dbReference type="EMBL" id="EEG23910.1"/>
    </source>
</evidence>
<evidence type="ECO:0000313" key="2">
    <source>
        <dbReference type="Proteomes" id="UP000005837"/>
    </source>
</evidence>
<sequence length="52" mass="5748">MQSFPPRVSYAKFSAFLCKVSRFYILPESVMQKFCCIALSGSLFIGGYASLG</sequence>
<reference evidence="1 2" key="1">
    <citation type="submission" date="2009-01" db="EMBL/GenBank/DDBJ databases">
        <authorList>
            <person name="Fulton L."/>
            <person name="Clifton S."/>
            <person name="Chinwalla A.T."/>
            <person name="Mitreva M."/>
            <person name="Sodergren E."/>
            <person name="Weinstock G."/>
            <person name="Clifton S."/>
            <person name="Dooling D.J."/>
            <person name="Fulton B."/>
            <person name="Minx P."/>
            <person name="Pepin K.H."/>
            <person name="Johnson M."/>
            <person name="Bhonagiri V."/>
            <person name="Nash W.E."/>
            <person name="Mardis E.R."/>
            <person name="Wilson R.K."/>
        </authorList>
    </citation>
    <scope>NUCLEOTIDE SEQUENCE [LARGE SCALE GENOMIC DNA]</scope>
    <source>
        <strain evidence="1 2">ATCC 23834</strain>
    </source>
</reference>
<protein>
    <submittedName>
        <fullName evidence="1">Uncharacterized protein</fullName>
    </submittedName>
</protein>
<dbReference type="EMBL" id="ACEA01000023">
    <property type="protein sequence ID" value="EEG23910.1"/>
    <property type="molecule type" value="Genomic_DNA"/>
</dbReference>
<gene>
    <name evidence="1" type="ORF">EIKCOROL_01425</name>
</gene>
<comment type="caution">
    <text evidence="1">The sequence shown here is derived from an EMBL/GenBank/DDBJ whole genome shotgun (WGS) entry which is preliminary data.</text>
</comment>
<accession>C0DVN6</accession>
<organism evidence="1 2">
    <name type="scientific">Eikenella corrodens ATCC 23834</name>
    <dbReference type="NCBI Taxonomy" id="546274"/>
    <lineage>
        <taxon>Bacteria</taxon>
        <taxon>Pseudomonadati</taxon>
        <taxon>Pseudomonadota</taxon>
        <taxon>Betaproteobacteria</taxon>
        <taxon>Neisseriales</taxon>
        <taxon>Neisseriaceae</taxon>
        <taxon>Eikenella</taxon>
    </lineage>
</organism>
<dbReference type="HOGENOM" id="CLU_3079389_0_0_4"/>
<dbReference type="AlphaFoldDB" id="C0DVN6"/>
<proteinExistence type="predicted"/>
<dbReference type="Proteomes" id="UP000005837">
    <property type="component" value="Unassembled WGS sequence"/>
</dbReference>
<name>C0DVN6_EIKCO</name>